<dbReference type="EMBL" id="JBHSXN010000004">
    <property type="protein sequence ID" value="MFC6954974.1"/>
    <property type="molecule type" value="Genomic_DNA"/>
</dbReference>
<dbReference type="InterPro" id="IPR050624">
    <property type="entry name" value="HTH-type_Tx_Regulator"/>
</dbReference>
<sequence>MSESSDDAETTDEIMRATYRALFQHGYSATTISKIADEFDKSKSLIYYHYEDKEELLGAFLEYLLDQLESDLAASDGEDPKSHLLEVVDLLLPSELEDERFTFLRALLELRAQAPYHESYREQFERSDELVVSLLVDAIEWGIEEDVFRAVNSREVAEFVYSTAYGAIERGVTVDDPSVLHENRGYIESYLEATLFKYS</sequence>
<dbReference type="PROSITE" id="PS50977">
    <property type="entry name" value="HTH_TETR_2"/>
    <property type="match status" value="1"/>
</dbReference>
<keyword evidence="1" id="KW-0678">Repressor</keyword>
<evidence type="ECO:0000313" key="8">
    <source>
        <dbReference type="Proteomes" id="UP001596395"/>
    </source>
</evidence>
<evidence type="ECO:0000259" key="6">
    <source>
        <dbReference type="PROSITE" id="PS50977"/>
    </source>
</evidence>
<dbReference type="Pfam" id="PF13977">
    <property type="entry name" value="TetR_C_6"/>
    <property type="match status" value="1"/>
</dbReference>
<gene>
    <name evidence="7" type="ORF">ACFQGB_19085</name>
</gene>
<dbReference type="InterPro" id="IPR001647">
    <property type="entry name" value="HTH_TetR"/>
</dbReference>
<keyword evidence="4" id="KW-0804">Transcription</keyword>
<evidence type="ECO:0000256" key="1">
    <source>
        <dbReference type="ARBA" id="ARBA00022491"/>
    </source>
</evidence>
<evidence type="ECO:0000256" key="5">
    <source>
        <dbReference type="PROSITE-ProRule" id="PRU00335"/>
    </source>
</evidence>
<dbReference type="SUPFAM" id="SSF46689">
    <property type="entry name" value="Homeodomain-like"/>
    <property type="match status" value="1"/>
</dbReference>
<evidence type="ECO:0000256" key="3">
    <source>
        <dbReference type="ARBA" id="ARBA00023125"/>
    </source>
</evidence>
<dbReference type="RefSeq" id="WP_336351913.1">
    <property type="nucleotide sequence ID" value="NZ_JAZAQL010000004.1"/>
</dbReference>
<keyword evidence="2" id="KW-0805">Transcription regulation</keyword>
<comment type="caution">
    <text evidence="7">The sequence shown here is derived from an EMBL/GenBank/DDBJ whole genome shotgun (WGS) entry which is preliminary data.</text>
</comment>
<dbReference type="InterPro" id="IPR039538">
    <property type="entry name" value="BetI_C"/>
</dbReference>
<feature type="DNA-binding region" description="H-T-H motif" evidence="5">
    <location>
        <begin position="31"/>
        <end position="50"/>
    </location>
</feature>
<proteinExistence type="predicted"/>
<dbReference type="InterPro" id="IPR009057">
    <property type="entry name" value="Homeodomain-like_sf"/>
</dbReference>
<dbReference type="Pfam" id="PF00440">
    <property type="entry name" value="TetR_N"/>
    <property type="match status" value="1"/>
</dbReference>
<keyword evidence="8" id="KW-1185">Reference proteome</keyword>
<evidence type="ECO:0000256" key="4">
    <source>
        <dbReference type="ARBA" id="ARBA00023163"/>
    </source>
</evidence>
<dbReference type="PANTHER" id="PTHR43479:SF11">
    <property type="entry name" value="ACREF_ENVCD OPERON REPRESSOR-RELATED"/>
    <property type="match status" value="1"/>
</dbReference>
<dbReference type="Proteomes" id="UP001596395">
    <property type="component" value="Unassembled WGS sequence"/>
</dbReference>
<dbReference type="PANTHER" id="PTHR43479">
    <property type="entry name" value="ACREF/ENVCD OPERON REPRESSOR-RELATED"/>
    <property type="match status" value="1"/>
</dbReference>
<reference evidence="7 8" key="1">
    <citation type="journal article" date="2019" name="Int. J. Syst. Evol. Microbiol.">
        <title>The Global Catalogue of Microorganisms (GCM) 10K type strain sequencing project: providing services to taxonomists for standard genome sequencing and annotation.</title>
        <authorList>
            <consortium name="The Broad Institute Genomics Platform"/>
            <consortium name="The Broad Institute Genome Sequencing Center for Infectious Disease"/>
            <person name="Wu L."/>
            <person name="Ma J."/>
        </authorList>
    </citation>
    <scope>NUCLEOTIDE SEQUENCE [LARGE SCALE GENOMIC DNA]</scope>
    <source>
        <strain evidence="7 8">GX26</strain>
    </source>
</reference>
<feature type="domain" description="HTH tetR-type" evidence="6">
    <location>
        <begin position="8"/>
        <end position="68"/>
    </location>
</feature>
<dbReference type="InterPro" id="IPR036271">
    <property type="entry name" value="Tet_transcr_reg_TetR-rel_C_sf"/>
</dbReference>
<keyword evidence="3 5" id="KW-0238">DNA-binding</keyword>
<evidence type="ECO:0000313" key="7">
    <source>
        <dbReference type="EMBL" id="MFC6954974.1"/>
    </source>
</evidence>
<dbReference type="GO" id="GO:0003677">
    <property type="term" value="F:DNA binding"/>
    <property type="evidence" value="ECO:0007669"/>
    <property type="project" value="UniProtKB-UniRule"/>
</dbReference>
<accession>A0ABD5VHI1</accession>
<name>A0ABD5VHI1_9EURY</name>
<dbReference type="AlphaFoldDB" id="A0ABD5VHI1"/>
<dbReference type="SUPFAM" id="SSF48498">
    <property type="entry name" value="Tetracyclin repressor-like, C-terminal domain"/>
    <property type="match status" value="1"/>
</dbReference>
<organism evidence="7 8">
    <name type="scientific">Halorubellus litoreus</name>
    <dbReference type="NCBI Taxonomy" id="755308"/>
    <lineage>
        <taxon>Archaea</taxon>
        <taxon>Methanobacteriati</taxon>
        <taxon>Methanobacteriota</taxon>
        <taxon>Stenosarchaea group</taxon>
        <taxon>Halobacteria</taxon>
        <taxon>Halobacteriales</taxon>
        <taxon>Halorubellaceae</taxon>
        <taxon>Halorubellus</taxon>
    </lineage>
</organism>
<evidence type="ECO:0000256" key="2">
    <source>
        <dbReference type="ARBA" id="ARBA00023015"/>
    </source>
</evidence>
<dbReference type="Gene3D" id="1.10.357.10">
    <property type="entry name" value="Tetracycline Repressor, domain 2"/>
    <property type="match status" value="1"/>
</dbReference>
<protein>
    <submittedName>
        <fullName evidence="7">TetR/AcrR family transcriptional regulator</fullName>
    </submittedName>
</protein>